<name>A0ABR4D0X4_9HELO</name>
<reference evidence="2 3" key="1">
    <citation type="journal article" date="2024" name="Commun. Biol.">
        <title>Comparative genomic analysis of thermophilic fungi reveals convergent evolutionary adaptations and gene losses.</title>
        <authorList>
            <person name="Steindorff A.S."/>
            <person name="Aguilar-Pontes M.V."/>
            <person name="Robinson A.J."/>
            <person name="Andreopoulos B."/>
            <person name="LaButti K."/>
            <person name="Kuo A."/>
            <person name="Mondo S."/>
            <person name="Riley R."/>
            <person name="Otillar R."/>
            <person name="Haridas S."/>
            <person name="Lipzen A."/>
            <person name="Grimwood J."/>
            <person name="Schmutz J."/>
            <person name="Clum A."/>
            <person name="Reid I.D."/>
            <person name="Moisan M.C."/>
            <person name="Butler G."/>
            <person name="Nguyen T.T.M."/>
            <person name="Dewar K."/>
            <person name="Conant G."/>
            <person name="Drula E."/>
            <person name="Henrissat B."/>
            <person name="Hansel C."/>
            <person name="Singer S."/>
            <person name="Hutchinson M.I."/>
            <person name="de Vries R.P."/>
            <person name="Natvig D.O."/>
            <person name="Powell A.J."/>
            <person name="Tsang A."/>
            <person name="Grigoriev I.V."/>
        </authorList>
    </citation>
    <scope>NUCLEOTIDE SEQUENCE [LARGE SCALE GENOMIC DNA]</scope>
    <source>
        <strain evidence="2 3">CBS 494.80</strain>
    </source>
</reference>
<organism evidence="2 3">
    <name type="scientific">Oculimacula yallundae</name>
    <dbReference type="NCBI Taxonomy" id="86028"/>
    <lineage>
        <taxon>Eukaryota</taxon>
        <taxon>Fungi</taxon>
        <taxon>Dikarya</taxon>
        <taxon>Ascomycota</taxon>
        <taxon>Pezizomycotina</taxon>
        <taxon>Leotiomycetes</taxon>
        <taxon>Helotiales</taxon>
        <taxon>Ploettnerulaceae</taxon>
        <taxon>Oculimacula</taxon>
    </lineage>
</organism>
<feature type="region of interest" description="Disordered" evidence="1">
    <location>
        <begin position="72"/>
        <end position="134"/>
    </location>
</feature>
<accession>A0ABR4D0X4</accession>
<keyword evidence="3" id="KW-1185">Reference proteome</keyword>
<comment type="caution">
    <text evidence="2">The sequence shown here is derived from an EMBL/GenBank/DDBJ whole genome shotgun (WGS) entry which is preliminary data.</text>
</comment>
<proteinExistence type="predicted"/>
<evidence type="ECO:0000313" key="2">
    <source>
        <dbReference type="EMBL" id="KAL2075031.1"/>
    </source>
</evidence>
<evidence type="ECO:0000313" key="3">
    <source>
        <dbReference type="Proteomes" id="UP001595075"/>
    </source>
</evidence>
<dbReference type="Proteomes" id="UP001595075">
    <property type="component" value="Unassembled WGS sequence"/>
</dbReference>
<protein>
    <submittedName>
        <fullName evidence="2">Uncharacterized protein</fullName>
    </submittedName>
</protein>
<evidence type="ECO:0000256" key="1">
    <source>
        <dbReference type="SAM" id="MobiDB-lite"/>
    </source>
</evidence>
<dbReference type="EMBL" id="JAZHXI010000002">
    <property type="protein sequence ID" value="KAL2075031.1"/>
    <property type="molecule type" value="Genomic_DNA"/>
</dbReference>
<feature type="compositionally biased region" description="Basic and acidic residues" evidence="1">
    <location>
        <begin position="72"/>
        <end position="82"/>
    </location>
</feature>
<gene>
    <name evidence="2" type="ORF">VTL71DRAFT_8811</name>
</gene>
<sequence>MEEISNGEPLTASLTFKWLKPELIRKIREFDNSFAEGLLCLLVYEARCKGEEKERHVAEVYHLQSRLDAHTPYDMTARKESDAGEEATPGSNKSRTQALDDESGLVQQRTTAHPREALLPLSLKSTSRSETPRRKFRPIAPYLWPGVTIDDSCPNCRSLEERLEKKMMENVKLHEKIENDATKWRSFSVIATQNYKATQDPQPYKYGNTAPEGAEKLVNVSRLQRESVMREFSCTRRNFLQEQKRKEEVVQNVKTLSAISKRRLARIESLETKRRVAHESTVLEVKFLKSQVVSLQAGMKNQIEHIRRQSSDDRAQAIKDRARADEAMNAARITREEAEFSNWTWSTMFEELLAKSGAAIRNSRRRRDEFPAQAKSLAKAERYLQFLAPVFKMSAKVRTRFWASGKPNIDGRDAMCEVGDRAAYDGDLETDMALLGSGFI</sequence>